<feature type="domain" description="Rad50/SbcC-type AAA" evidence="6">
    <location>
        <begin position="5"/>
        <end position="216"/>
    </location>
</feature>
<accession>A0ABP9THG1</accession>
<feature type="region of interest" description="Disordered" evidence="5">
    <location>
        <begin position="760"/>
        <end position="792"/>
    </location>
</feature>
<evidence type="ECO:0000256" key="4">
    <source>
        <dbReference type="SAM" id="Coils"/>
    </source>
</evidence>
<feature type="compositionally biased region" description="Basic and acidic residues" evidence="5">
    <location>
        <begin position="540"/>
        <end position="551"/>
    </location>
</feature>
<feature type="compositionally biased region" description="Low complexity" evidence="5">
    <location>
        <begin position="760"/>
        <end position="780"/>
    </location>
</feature>
<dbReference type="Gene3D" id="3.40.50.300">
    <property type="entry name" value="P-loop containing nucleotide triphosphate hydrolases"/>
    <property type="match status" value="2"/>
</dbReference>
<evidence type="ECO:0000256" key="1">
    <source>
        <dbReference type="ARBA" id="ARBA00006930"/>
    </source>
</evidence>
<dbReference type="Pfam" id="PF13558">
    <property type="entry name" value="SbcC_Walker_B"/>
    <property type="match status" value="1"/>
</dbReference>
<dbReference type="RefSeq" id="WP_345638630.1">
    <property type="nucleotide sequence ID" value="NZ_BAABJR010000034.1"/>
</dbReference>
<feature type="compositionally biased region" description="Basic and acidic residues" evidence="5">
    <location>
        <begin position="239"/>
        <end position="249"/>
    </location>
</feature>
<proteinExistence type="inferred from homology"/>
<comment type="caution">
    <text evidence="7">The sequence shown here is derived from an EMBL/GenBank/DDBJ whole genome shotgun (WGS) entry which is preliminary data.</text>
</comment>
<comment type="similarity">
    <text evidence="1">Belongs to the SMC family. SbcC subfamily.</text>
</comment>
<dbReference type="PANTHER" id="PTHR32114:SF2">
    <property type="entry name" value="ABC TRANSPORTER ABCH.3"/>
    <property type="match status" value="1"/>
</dbReference>
<dbReference type="Pfam" id="PF13476">
    <property type="entry name" value="AAA_23"/>
    <property type="match status" value="1"/>
</dbReference>
<feature type="region of interest" description="Disordered" evidence="5">
    <location>
        <begin position="530"/>
        <end position="587"/>
    </location>
</feature>
<evidence type="ECO:0000256" key="5">
    <source>
        <dbReference type="SAM" id="MobiDB-lite"/>
    </source>
</evidence>
<evidence type="ECO:0000313" key="7">
    <source>
        <dbReference type="EMBL" id="GAA5217639.1"/>
    </source>
</evidence>
<dbReference type="InterPro" id="IPR038729">
    <property type="entry name" value="Rad50/SbcC_AAA"/>
</dbReference>
<organism evidence="7 8">
    <name type="scientific">Streptomyces thinghirensis</name>
    <dbReference type="NCBI Taxonomy" id="551547"/>
    <lineage>
        <taxon>Bacteria</taxon>
        <taxon>Bacillati</taxon>
        <taxon>Actinomycetota</taxon>
        <taxon>Actinomycetes</taxon>
        <taxon>Kitasatosporales</taxon>
        <taxon>Streptomycetaceae</taxon>
        <taxon>Streptomyces</taxon>
    </lineage>
</organism>
<dbReference type="PANTHER" id="PTHR32114">
    <property type="entry name" value="ABC TRANSPORTER ABCH.3"/>
    <property type="match status" value="1"/>
</dbReference>
<reference evidence="8" key="1">
    <citation type="journal article" date="2019" name="Int. J. Syst. Evol. Microbiol.">
        <title>The Global Catalogue of Microorganisms (GCM) 10K type strain sequencing project: providing services to taxonomists for standard genome sequencing and annotation.</title>
        <authorList>
            <consortium name="The Broad Institute Genomics Platform"/>
            <consortium name="The Broad Institute Genome Sequencing Center for Infectious Disease"/>
            <person name="Wu L."/>
            <person name="Ma J."/>
        </authorList>
    </citation>
    <scope>NUCLEOTIDE SEQUENCE [LARGE SCALE GENOMIC DNA]</scope>
    <source>
        <strain evidence="8">JCM 18306</strain>
    </source>
</reference>
<keyword evidence="4" id="KW-0175">Coiled coil</keyword>
<dbReference type="EMBL" id="BAABJR010000034">
    <property type="protein sequence ID" value="GAA5217639.1"/>
    <property type="molecule type" value="Genomic_DNA"/>
</dbReference>
<dbReference type="Proteomes" id="UP001499878">
    <property type="component" value="Unassembled WGS sequence"/>
</dbReference>
<dbReference type="InterPro" id="IPR027417">
    <property type="entry name" value="P-loop_NTPase"/>
</dbReference>
<keyword evidence="8" id="KW-1185">Reference proteome</keyword>
<feature type="compositionally biased region" description="Basic and acidic residues" evidence="5">
    <location>
        <begin position="697"/>
        <end position="715"/>
    </location>
</feature>
<feature type="region of interest" description="Disordered" evidence="5">
    <location>
        <begin position="222"/>
        <end position="251"/>
    </location>
</feature>
<feature type="coiled-coil region" evidence="4">
    <location>
        <begin position="442"/>
        <end position="469"/>
    </location>
</feature>
<feature type="region of interest" description="Disordered" evidence="5">
    <location>
        <begin position="265"/>
        <end position="303"/>
    </location>
</feature>
<comment type="subunit">
    <text evidence="2">Heterodimer of SbcC and SbcD.</text>
</comment>
<name>A0ABP9THG1_9ACTN</name>
<gene>
    <name evidence="7" type="ORF">GCM10023323_75420</name>
</gene>
<protein>
    <recommendedName>
        <fullName evidence="3">Nuclease SbcCD subunit C</fullName>
    </recommendedName>
</protein>
<evidence type="ECO:0000313" key="8">
    <source>
        <dbReference type="Proteomes" id="UP001499878"/>
    </source>
</evidence>
<dbReference type="SUPFAM" id="SSF52540">
    <property type="entry name" value="P-loop containing nucleoside triphosphate hydrolases"/>
    <property type="match status" value="1"/>
</dbReference>
<evidence type="ECO:0000256" key="3">
    <source>
        <dbReference type="ARBA" id="ARBA00013368"/>
    </source>
</evidence>
<feature type="region of interest" description="Disordered" evidence="5">
    <location>
        <begin position="691"/>
        <end position="715"/>
    </location>
</feature>
<evidence type="ECO:0000259" key="6">
    <source>
        <dbReference type="Pfam" id="PF13476"/>
    </source>
</evidence>
<evidence type="ECO:0000256" key="2">
    <source>
        <dbReference type="ARBA" id="ARBA00011322"/>
    </source>
</evidence>
<feature type="compositionally biased region" description="Basic and acidic residues" evidence="5">
    <location>
        <begin position="271"/>
        <end position="282"/>
    </location>
</feature>
<sequence length="1009" mass="110279">MYLHRLTVQAFGPFARTEDVDFDALTSAGLFLLRGDTGAGKTSILDAVCFALYGTVPGIRPTHRLRSDHAPHDTRTRVILEFTAAGRRLRITRTPKQTYPSARAKSGTATAEATVQLHERAVTADDSAAWDPVCARHEDASREIEAALGLNKEQFCQVVLLPQGDFAKFLRADAKDRAQLLRRLFDTGRFQELQNWLTTRSKTTKQDLDDVAAEVQHLSERIDQEAGTALQETGTASDRPARPDAEHPADAGPWAQDLLARAHTAHTAALSDERGSDEDHQKAKQNHQRAVDLSNHQRQHREALAKRAALDDKAADHPRLRELLEKGQRAEPLRPLLDGLERSAAAFEKAQTAEKTTRTHLPADHTHAEIPQLQLALEHHHAERGRLQGLLPDEERHTQLGAQMRDLVEKEEQAQAEHDEAAQWLEAWPALHTEHTGRLEAMAKAADRIPQLERDIQSLDIQLTAARTRDSLAARLATAEETETRREADALHAKKDWLDLRERRLDGMAGELAAELTNGQACSVCGSIAHPAPAQMRPDQPTREDEGKARTVYEQAEAAHGKASRARSDLAEQHAQALGTAGATPPDELELHLRTARTTLQTAADQAGQLPAAQDELARLQKECDTRTQQSQKTKDLLTECQTRHKSLEQQQHTIALALDTARGSATTLGDRITDLTRAAEHLAAAVNAAQTTATAADRHRDARTTADHAAKDAGFPTREEAAAAMHPATLLDQWREELQQWDKDNAVVTDTLKTPDLLEASAQPPADPQAAEDALAQAETRMKNTAAASRQASDRVSALTTLVDSLETRLTALAPLQARHALADRLAGIASASIAANTLSMELEAYVLAARLEEIADAANIRLQAMTSDRYLLVHSDEKEAGRRGRLKAGLGLRILDTWTGTERETSTLSGGETFTASLALALGLADVVTQEANGRPLGTLFIDEGFGSLDEQNLQDVMDVLDQLRAGNRAVGIVSHVAELSRRIPSQLSVMKHRNGSTLRPLAAADL</sequence>
<feature type="coiled-coil region" evidence="4">
    <location>
        <begin position="603"/>
        <end position="630"/>
    </location>
</feature>